<dbReference type="SUPFAM" id="SSF82771">
    <property type="entry name" value="GIY-YIG endonuclease"/>
    <property type="match status" value="1"/>
</dbReference>
<dbReference type="Proteomes" id="UP000694892">
    <property type="component" value="Chromosome 8L"/>
</dbReference>
<dbReference type="CDD" id="cd10442">
    <property type="entry name" value="GIY-YIG_PLEs"/>
    <property type="match status" value="1"/>
</dbReference>
<keyword evidence="1" id="KW-0472">Membrane</keyword>
<dbReference type="EMBL" id="CM004480">
    <property type="protein sequence ID" value="OCT67481.1"/>
    <property type="molecule type" value="Genomic_DNA"/>
</dbReference>
<feature type="transmembrane region" description="Helical" evidence="1">
    <location>
        <begin position="20"/>
        <end position="42"/>
    </location>
</feature>
<evidence type="ECO:0008006" key="4">
    <source>
        <dbReference type="Google" id="ProtNLM"/>
    </source>
</evidence>
<organism evidence="2 3">
    <name type="scientific">Xenopus laevis</name>
    <name type="common">African clawed frog</name>
    <dbReference type="NCBI Taxonomy" id="8355"/>
    <lineage>
        <taxon>Eukaryota</taxon>
        <taxon>Metazoa</taxon>
        <taxon>Chordata</taxon>
        <taxon>Craniata</taxon>
        <taxon>Vertebrata</taxon>
        <taxon>Euteleostomi</taxon>
        <taxon>Amphibia</taxon>
        <taxon>Batrachia</taxon>
        <taxon>Anura</taxon>
        <taxon>Pipoidea</taxon>
        <taxon>Pipidae</taxon>
        <taxon>Xenopodinae</taxon>
        <taxon>Xenopus</taxon>
        <taxon>Xenopus</taxon>
    </lineage>
</organism>
<dbReference type="AlphaFoldDB" id="A0A974C6K4"/>
<protein>
    <recommendedName>
        <fullName evidence="4">GIY-YIG domain-containing protein</fullName>
    </recommendedName>
</protein>
<sequence>MRPTKSVKGRRDPRIYNIQFYANCGTRNIVYLITCICGLQYVGKTTRPFRKRLSEHLGCVARRDCSSAVAKHLIECHNSALCVHAQIIDRVVSGVRKGDLDLPLLRKEAMWIYRLGTVSPNGLNREWELNCFIDH</sequence>
<reference evidence="3" key="1">
    <citation type="journal article" date="2016" name="Nature">
        <title>Genome evolution in the allotetraploid frog Xenopus laevis.</title>
        <authorList>
            <person name="Session A.M."/>
            <person name="Uno Y."/>
            <person name="Kwon T."/>
            <person name="Chapman J.A."/>
            <person name="Toyoda A."/>
            <person name="Takahashi S."/>
            <person name="Fukui A."/>
            <person name="Hikosaka A."/>
            <person name="Suzuki A."/>
            <person name="Kondo M."/>
            <person name="van Heeringen S.J."/>
            <person name="Quigley I."/>
            <person name="Heinz S."/>
            <person name="Ogino H."/>
            <person name="Ochi H."/>
            <person name="Hellsten U."/>
            <person name="Lyons J.B."/>
            <person name="Simakov O."/>
            <person name="Putnam N."/>
            <person name="Stites J."/>
            <person name="Kuroki Y."/>
            <person name="Tanaka T."/>
            <person name="Michiue T."/>
            <person name="Watanabe M."/>
            <person name="Bogdanovic O."/>
            <person name="Lister R."/>
            <person name="Georgiou G."/>
            <person name="Paranjpe S.S."/>
            <person name="van Kruijsbergen I."/>
            <person name="Shu S."/>
            <person name="Carlson J."/>
            <person name="Kinoshita T."/>
            <person name="Ohta Y."/>
            <person name="Mawaribuchi S."/>
            <person name="Jenkins J."/>
            <person name="Grimwood J."/>
            <person name="Schmutz J."/>
            <person name="Mitros T."/>
            <person name="Mozaffari S.V."/>
            <person name="Suzuki Y."/>
            <person name="Haramoto Y."/>
            <person name="Yamamoto T.S."/>
            <person name="Takagi C."/>
            <person name="Heald R."/>
            <person name="Miller K."/>
            <person name="Haudenschild C."/>
            <person name="Kitzman J."/>
            <person name="Nakayama T."/>
            <person name="Izutsu Y."/>
            <person name="Robert J."/>
            <person name="Fortriede J."/>
            <person name="Burns K."/>
            <person name="Lotay V."/>
            <person name="Karimi K."/>
            <person name="Yasuoka Y."/>
            <person name="Dichmann D.S."/>
            <person name="Flajnik M.F."/>
            <person name="Houston D.W."/>
            <person name="Shendure J."/>
            <person name="DuPasquier L."/>
            <person name="Vize P.D."/>
            <person name="Zorn A.M."/>
            <person name="Ito M."/>
            <person name="Marcotte E.M."/>
            <person name="Wallingford J.B."/>
            <person name="Ito Y."/>
            <person name="Asashima M."/>
            <person name="Ueno N."/>
            <person name="Matsuda Y."/>
            <person name="Veenstra G.J."/>
            <person name="Fujiyama A."/>
            <person name="Harland R.M."/>
            <person name="Taira M."/>
            <person name="Rokhsar D.S."/>
        </authorList>
    </citation>
    <scope>NUCLEOTIDE SEQUENCE [LARGE SCALE GENOMIC DNA]</scope>
    <source>
        <strain evidence="3">J</strain>
    </source>
</reference>
<accession>A0A974C6K4</accession>
<dbReference type="InterPro" id="IPR035901">
    <property type="entry name" value="GIY-YIG_endonuc_sf"/>
</dbReference>
<keyword evidence="1" id="KW-0812">Transmembrane</keyword>
<gene>
    <name evidence="2" type="ORF">XELAEV_18038779mg</name>
</gene>
<name>A0A974C6K4_XENLA</name>
<evidence type="ECO:0000256" key="1">
    <source>
        <dbReference type="SAM" id="Phobius"/>
    </source>
</evidence>
<evidence type="ECO:0000313" key="3">
    <source>
        <dbReference type="Proteomes" id="UP000694892"/>
    </source>
</evidence>
<keyword evidence="1" id="KW-1133">Transmembrane helix</keyword>
<evidence type="ECO:0000313" key="2">
    <source>
        <dbReference type="EMBL" id="OCT67481.1"/>
    </source>
</evidence>
<proteinExistence type="predicted"/>